<dbReference type="RefSeq" id="WP_055578782.1">
    <property type="nucleotide sequence ID" value="NZ_LKTM01000223.1"/>
</dbReference>
<reference evidence="3 4" key="1">
    <citation type="submission" date="2015-10" db="EMBL/GenBank/DDBJ databases">
        <title>Mycobacterium gordonae draft genome assembly.</title>
        <authorList>
            <person name="Ustinova V."/>
            <person name="Smirnova T."/>
            <person name="Blagodatskikh K."/>
            <person name="Varlamov D."/>
            <person name="Larionova E."/>
            <person name="Chernousova L."/>
        </authorList>
    </citation>
    <scope>NUCLEOTIDE SEQUENCE [LARGE SCALE GENOMIC DNA]</scope>
    <source>
        <strain evidence="3 4">CTRI 14-8773</strain>
    </source>
</reference>
<gene>
    <name evidence="3" type="ORF">AO501_02935</name>
</gene>
<dbReference type="PANTHER" id="PTHR35535">
    <property type="entry name" value="HEAT SHOCK PROTEIN HSLJ"/>
    <property type="match status" value="1"/>
</dbReference>
<evidence type="ECO:0000259" key="2">
    <source>
        <dbReference type="Pfam" id="PF03724"/>
    </source>
</evidence>
<evidence type="ECO:0000256" key="1">
    <source>
        <dbReference type="SAM" id="SignalP"/>
    </source>
</evidence>
<evidence type="ECO:0000313" key="3">
    <source>
        <dbReference type="EMBL" id="KQH78322.1"/>
    </source>
</evidence>
<dbReference type="Proteomes" id="UP000051677">
    <property type="component" value="Unassembled WGS sequence"/>
</dbReference>
<dbReference type="InterPro" id="IPR038670">
    <property type="entry name" value="HslJ-like_sf"/>
</dbReference>
<dbReference type="InterPro" id="IPR005184">
    <property type="entry name" value="DUF306_Meta_HslJ"/>
</dbReference>
<dbReference type="PANTHER" id="PTHR35535:SF2">
    <property type="entry name" value="DUF306 DOMAIN-CONTAINING PROTEIN"/>
    <property type="match status" value="1"/>
</dbReference>
<dbReference type="Gene3D" id="2.40.128.270">
    <property type="match status" value="1"/>
</dbReference>
<accession>A0A0Q2LRK4</accession>
<dbReference type="Pfam" id="PF03724">
    <property type="entry name" value="META"/>
    <property type="match status" value="1"/>
</dbReference>
<keyword evidence="1" id="KW-0732">Signal</keyword>
<proteinExistence type="predicted"/>
<name>A0A0Q2LRK4_MYCGO</name>
<protein>
    <recommendedName>
        <fullName evidence="2">DUF306 domain-containing protein</fullName>
    </recommendedName>
</protein>
<dbReference type="EMBL" id="LKTM01000223">
    <property type="protein sequence ID" value="KQH78322.1"/>
    <property type="molecule type" value="Genomic_DNA"/>
</dbReference>
<feature type="chain" id="PRO_5006194294" description="DUF306 domain-containing protein" evidence="1">
    <location>
        <begin position="25"/>
        <end position="154"/>
    </location>
</feature>
<dbReference type="AlphaFoldDB" id="A0A0Q2LRK4"/>
<feature type="signal peptide" evidence="1">
    <location>
        <begin position="1"/>
        <end position="24"/>
    </location>
</feature>
<evidence type="ECO:0000313" key="4">
    <source>
        <dbReference type="Proteomes" id="UP000051677"/>
    </source>
</evidence>
<organism evidence="3 4">
    <name type="scientific">Mycobacterium gordonae</name>
    <dbReference type="NCBI Taxonomy" id="1778"/>
    <lineage>
        <taxon>Bacteria</taxon>
        <taxon>Bacillati</taxon>
        <taxon>Actinomycetota</taxon>
        <taxon>Actinomycetes</taxon>
        <taxon>Mycobacteriales</taxon>
        <taxon>Mycobacteriaceae</taxon>
        <taxon>Mycobacterium</taxon>
    </lineage>
</organism>
<comment type="caution">
    <text evidence="3">The sequence shown here is derived from an EMBL/GenBank/DDBJ whole genome shotgun (WGS) entry which is preliminary data.</text>
</comment>
<dbReference type="OrthoDB" id="507754at2"/>
<sequence length="154" mass="15899">MTMVRALSTAAIVTTLLAFNCAVALGMPAQSGSRTILPQDPPPSMIAGTSWRFVEIMGAAPPTAVQPTLAFSADGAATGDTGCNQFSGRYVSSGTDLSFSDLSYTKMMCGPDVMAVEMAVQQTLKRSGRMANPPGGLELFASDGTVLARLTAVT</sequence>
<dbReference type="InterPro" id="IPR053147">
    <property type="entry name" value="Hsp_HslJ-like"/>
</dbReference>
<feature type="domain" description="DUF306" evidence="2">
    <location>
        <begin position="45"/>
        <end position="149"/>
    </location>
</feature>